<accession>A0AA42SMQ8</accession>
<feature type="domain" description="ATPase AAA-type core" evidence="1">
    <location>
        <begin position="26"/>
        <end position="324"/>
    </location>
</feature>
<proteinExistence type="predicted"/>
<gene>
    <name evidence="2" type="ORF">N5C10_01415</name>
</gene>
<organism evidence="2 3">
    <name type="scientific">Acinetobacter johnsonii</name>
    <dbReference type="NCBI Taxonomy" id="40214"/>
    <lineage>
        <taxon>Bacteria</taxon>
        <taxon>Pseudomonadati</taxon>
        <taxon>Pseudomonadota</taxon>
        <taxon>Gammaproteobacteria</taxon>
        <taxon>Moraxellales</taxon>
        <taxon>Moraxellaceae</taxon>
        <taxon>Acinetobacter</taxon>
    </lineage>
</organism>
<dbReference type="PANTHER" id="PTHR40396:SF1">
    <property type="entry name" value="ATPASE AAA-TYPE CORE DOMAIN-CONTAINING PROTEIN"/>
    <property type="match status" value="1"/>
</dbReference>
<sequence length="373" mass="43066">MSLYDIQLQTVHGEEVRLNKVITTLGANGSGKTQLLKALPFLAWFVSLSSQSLEKDDEISFSPFKAKENEKSTFEISFFLKKGDQDFDEYRYNLILDKEQVYFEALYVKTSRSFSYIFERDLEKNIYKHRNFLTPKHAKDVNKNVSLISYANIFDNEIASSVVKFFRGFKFNLHSLGRKHSSDDDLIKISEALSKDMELKNEVVRLLSQFDTGISDIKFEKIMLVEHNSGETKEVLMPVGIHKYNDSEMEFYFLEESNGTRSAFVLMGLLLPLLRKGGVAIIDELDNDLHPHLLPRLLDLFKHKHSNPHDAQIIFSCHTPEILNLLYKHQVYMVQKNNQESESWRLDEVTGLRADDNIYAKYMSGALDAVPNI</sequence>
<dbReference type="InterPro" id="IPR027417">
    <property type="entry name" value="P-loop_NTPase"/>
</dbReference>
<dbReference type="Pfam" id="PF13304">
    <property type="entry name" value="AAA_21"/>
    <property type="match status" value="1"/>
</dbReference>
<dbReference type="GO" id="GO:0016887">
    <property type="term" value="F:ATP hydrolysis activity"/>
    <property type="evidence" value="ECO:0007669"/>
    <property type="project" value="InterPro"/>
</dbReference>
<dbReference type="EMBL" id="JAOCBE010000001">
    <property type="protein sequence ID" value="MDH0967985.1"/>
    <property type="molecule type" value="Genomic_DNA"/>
</dbReference>
<dbReference type="GO" id="GO:0005524">
    <property type="term" value="F:ATP binding"/>
    <property type="evidence" value="ECO:0007669"/>
    <property type="project" value="UniProtKB-KW"/>
</dbReference>
<dbReference type="Proteomes" id="UP001159915">
    <property type="component" value="Unassembled WGS sequence"/>
</dbReference>
<dbReference type="InterPro" id="IPR003959">
    <property type="entry name" value="ATPase_AAA_core"/>
</dbReference>
<keyword evidence="2" id="KW-0067">ATP-binding</keyword>
<comment type="caution">
    <text evidence="2">The sequence shown here is derived from an EMBL/GenBank/DDBJ whole genome shotgun (WGS) entry which is preliminary data.</text>
</comment>
<dbReference type="Gene3D" id="3.40.50.300">
    <property type="entry name" value="P-loop containing nucleotide triphosphate hydrolases"/>
    <property type="match status" value="1"/>
</dbReference>
<reference evidence="2" key="1">
    <citation type="submission" date="2022-09" db="EMBL/GenBank/DDBJ databases">
        <title>Intensive care unit water sources are persistently colonized with multi-drug resistant bacteria and are the site of extensive horizontal gene transfer of antibiotic resistance genes.</title>
        <authorList>
            <person name="Diorio-Toth L."/>
        </authorList>
    </citation>
    <scope>NUCLEOTIDE SEQUENCE</scope>
    <source>
        <strain evidence="2">GD03920</strain>
    </source>
</reference>
<keyword evidence="2" id="KW-0547">Nucleotide-binding</keyword>
<evidence type="ECO:0000313" key="3">
    <source>
        <dbReference type="Proteomes" id="UP001159915"/>
    </source>
</evidence>
<name>A0AA42SMQ8_ACIJO</name>
<dbReference type="SUPFAM" id="SSF52540">
    <property type="entry name" value="P-loop containing nucleoside triphosphate hydrolases"/>
    <property type="match status" value="1"/>
</dbReference>
<dbReference type="RefSeq" id="WP_227556783.1">
    <property type="nucleotide sequence ID" value="NZ_CP068187.1"/>
</dbReference>
<dbReference type="PANTHER" id="PTHR40396">
    <property type="entry name" value="ATPASE-LIKE PROTEIN"/>
    <property type="match status" value="1"/>
</dbReference>
<dbReference type="AlphaFoldDB" id="A0AA42SMQ8"/>
<evidence type="ECO:0000259" key="1">
    <source>
        <dbReference type="Pfam" id="PF13304"/>
    </source>
</evidence>
<protein>
    <submittedName>
        <fullName evidence="2">ATP-binding protein</fullName>
    </submittedName>
</protein>
<evidence type="ECO:0000313" key="2">
    <source>
        <dbReference type="EMBL" id="MDH0967985.1"/>
    </source>
</evidence>